<evidence type="ECO:0000256" key="1">
    <source>
        <dbReference type="ARBA" id="ARBA00009437"/>
    </source>
</evidence>
<dbReference type="Proteomes" id="UP000738517">
    <property type="component" value="Unassembled WGS sequence"/>
</dbReference>
<dbReference type="Pfam" id="PF03466">
    <property type="entry name" value="LysR_substrate"/>
    <property type="match status" value="1"/>
</dbReference>
<feature type="domain" description="HTH lysR-type" evidence="5">
    <location>
        <begin position="4"/>
        <end position="61"/>
    </location>
</feature>
<evidence type="ECO:0000256" key="3">
    <source>
        <dbReference type="ARBA" id="ARBA00023125"/>
    </source>
</evidence>
<evidence type="ECO:0000256" key="4">
    <source>
        <dbReference type="ARBA" id="ARBA00023163"/>
    </source>
</evidence>
<accession>A0ABW9YBT8</accession>
<dbReference type="InterPro" id="IPR005119">
    <property type="entry name" value="LysR_subst-bd"/>
</dbReference>
<name>A0ABW9YBT8_9GAMM</name>
<dbReference type="PANTHER" id="PTHR30537:SF5">
    <property type="entry name" value="HTH-TYPE TRANSCRIPTIONAL ACTIVATOR TTDR-RELATED"/>
    <property type="match status" value="1"/>
</dbReference>
<comment type="similarity">
    <text evidence="1">Belongs to the LysR transcriptional regulatory family.</text>
</comment>
<proteinExistence type="inferred from homology"/>
<reference evidence="6 7" key="1">
    <citation type="journal article" date="2017" name="Int. J. Syst. Evol. Microbiol.">
        <title>Photobacterium alginatilyticum sp. nov., a marine bacterium isolated from bottom seawater.</title>
        <authorList>
            <person name="Wang X."/>
            <person name="Wang Y."/>
            <person name="Yang X."/>
            <person name="Sun H."/>
            <person name="Li B."/>
            <person name="Zhang X.H."/>
        </authorList>
    </citation>
    <scope>NUCLEOTIDE SEQUENCE [LARGE SCALE GENOMIC DNA]</scope>
    <source>
        <strain evidence="6 7">P03D4</strain>
    </source>
</reference>
<evidence type="ECO:0000313" key="7">
    <source>
        <dbReference type="Proteomes" id="UP000738517"/>
    </source>
</evidence>
<evidence type="ECO:0000256" key="2">
    <source>
        <dbReference type="ARBA" id="ARBA00023015"/>
    </source>
</evidence>
<sequence length="311" mass="35598">MRGHSLDDLHLFVLTSQYQSLTQAAAKIGMPLATLSRRIKKLEEQLNCRLIDRSAHHFALTTDGERYFQLSQPFITGLNNVKDLIELDREELSGQFKISAPINMTQVWLKQCIYDFALKHPAIQINLQVQNEKIDLISEQIDVTFRVGDPIEPDWIARKLWQIPFALCASTLYLDQHPPLTHPSELSKHRLLSISPLKVWQMYHQHSGDSFSLDVDSPFQSNDVLLIRDAAQQGLGIAWMPPYYVHDAQQQGHALVPVLPEWTGEAIDVFLMYRDKDKQPARVKAFIQHVFDWKAKLASSFMTNQSPDTSA</sequence>
<dbReference type="CDD" id="cd08422">
    <property type="entry name" value="PBP2_CrgA_like"/>
    <property type="match status" value="1"/>
</dbReference>
<dbReference type="EMBL" id="RSEJ01000001">
    <property type="protein sequence ID" value="NBI51218.1"/>
    <property type="molecule type" value="Genomic_DNA"/>
</dbReference>
<dbReference type="InterPro" id="IPR036390">
    <property type="entry name" value="WH_DNA-bd_sf"/>
</dbReference>
<evidence type="ECO:0000313" key="6">
    <source>
        <dbReference type="EMBL" id="NBI51218.1"/>
    </source>
</evidence>
<comment type="caution">
    <text evidence="6">The sequence shown here is derived from an EMBL/GenBank/DDBJ whole genome shotgun (WGS) entry which is preliminary data.</text>
</comment>
<dbReference type="RefSeq" id="WP_160648325.1">
    <property type="nucleotide sequence ID" value="NZ_RSEJ01000001.1"/>
</dbReference>
<dbReference type="Gene3D" id="3.40.190.290">
    <property type="match status" value="1"/>
</dbReference>
<keyword evidence="3" id="KW-0238">DNA-binding</keyword>
<dbReference type="SUPFAM" id="SSF53850">
    <property type="entry name" value="Periplasmic binding protein-like II"/>
    <property type="match status" value="1"/>
</dbReference>
<dbReference type="InterPro" id="IPR000847">
    <property type="entry name" value="LysR_HTH_N"/>
</dbReference>
<organism evidence="6 7">
    <name type="scientific">Photobacterium alginatilyticum</name>
    <dbReference type="NCBI Taxonomy" id="1775171"/>
    <lineage>
        <taxon>Bacteria</taxon>
        <taxon>Pseudomonadati</taxon>
        <taxon>Pseudomonadota</taxon>
        <taxon>Gammaproteobacteria</taxon>
        <taxon>Vibrionales</taxon>
        <taxon>Vibrionaceae</taxon>
        <taxon>Photobacterium</taxon>
    </lineage>
</organism>
<keyword evidence="2" id="KW-0805">Transcription regulation</keyword>
<keyword evidence="4" id="KW-0804">Transcription</keyword>
<dbReference type="InterPro" id="IPR058163">
    <property type="entry name" value="LysR-type_TF_proteobact-type"/>
</dbReference>
<gene>
    <name evidence="6" type="ORF">EIZ48_01345</name>
</gene>
<dbReference type="SUPFAM" id="SSF46785">
    <property type="entry name" value="Winged helix' DNA-binding domain"/>
    <property type="match status" value="1"/>
</dbReference>
<dbReference type="Pfam" id="PF00126">
    <property type="entry name" value="HTH_1"/>
    <property type="match status" value="1"/>
</dbReference>
<keyword evidence="7" id="KW-1185">Reference proteome</keyword>
<dbReference type="InterPro" id="IPR036388">
    <property type="entry name" value="WH-like_DNA-bd_sf"/>
</dbReference>
<dbReference type="PROSITE" id="PS50931">
    <property type="entry name" value="HTH_LYSR"/>
    <property type="match status" value="1"/>
</dbReference>
<dbReference type="Gene3D" id="1.10.10.10">
    <property type="entry name" value="Winged helix-like DNA-binding domain superfamily/Winged helix DNA-binding domain"/>
    <property type="match status" value="1"/>
</dbReference>
<protein>
    <submittedName>
        <fullName evidence="6">LysR family transcriptional regulator</fullName>
    </submittedName>
</protein>
<dbReference type="PANTHER" id="PTHR30537">
    <property type="entry name" value="HTH-TYPE TRANSCRIPTIONAL REGULATOR"/>
    <property type="match status" value="1"/>
</dbReference>
<evidence type="ECO:0000259" key="5">
    <source>
        <dbReference type="PROSITE" id="PS50931"/>
    </source>
</evidence>